<protein>
    <recommendedName>
        <fullName evidence="1">Pyridoxamine 5'-phosphate oxidase N-terminal domain-containing protein</fullName>
    </recommendedName>
</protein>
<dbReference type="PANTHER" id="PTHR40660:SF1">
    <property type="entry name" value="5'-PHOSPHATE OXIDASE PUTATIVE DOMAIN-CONTAINING PROTEIN-RELATED"/>
    <property type="match status" value="1"/>
</dbReference>
<organism evidence="2">
    <name type="scientific">anaerobic digester metagenome</name>
    <dbReference type="NCBI Taxonomy" id="1263854"/>
    <lineage>
        <taxon>unclassified sequences</taxon>
        <taxon>metagenomes</taxon>
        <taxon>ecological metagenomes</taxon>
    </lineage>
</organism>
<dbReference type="InterPro" id="IPR012349">
    <property type="entry name" value="Split_barrel_FMN-bd"/>
</dbReference>
<evidence type="ECO:0000313" key="2">
    <source>
        <dbReference type="EMBL" id="VFU13833.1"/>
    </source>
</evidence>
<dbReference type="PANTHER" id="PTHR40660">
    <property type="entry name" value="5'-PHOSPHATE OXIDASE PUTATIVE DOMAIN-CONTAINING PROTEIN-RELATED"/>
    <property type="match status" value="1"/>
</dbReference>
<dbReference type="Pfam" id="PF01243">
    <property type="entry name" value="PNPOx_N"/>
    <property type="match status" value="1"/>
</dbReference>
<dbReference type="Gene3D" id="2.30.110.10">
    <property type="entry name" value="Electron Transport, Fmn-binding Protein, Chain A"/>
    <property type="match status" value="1"/>
</dbReference>
<gene>
    <name evidence="2" type="ORF">SCFA_220071</name>
</gene>
<sequence length="141" mass="15394">MEDTTRMTDAVDLGHKLGYVLLATADASGFPNLAVANVIKRVSEDKLAISSWFCPATVANLRRNPRLDVIVWDSDTDQGYQILGTAEQVADIAVLDGYIPERPESRAQVAQTEREVTVKVKKVLPFSRAPYCDMDPAGGEA</sequence>
<evidence type="ECO:0000259" key="1">
    <source>
        <dbReference type="Pfam" id="PF01243"/>
    </source>
</evidence>
<proteinExistence type="predicted"/>
<dbReference type="SUPFAM" id="SSF50475">
    <property type="entry name" value="FMN-binding split barrel"/>
    <property type="match status" value="1"/>
</dbReference>
<dbReference type="EMBL" id="CAADRM010000084">
    <property type="protein sequence ID" value="VFU13833.1"/>
    <property type="molecule type" value="Genomic_DNA"/>
</dbReference>
<name>A0A485M0T2_9ZZZZ</name>
<dbReference type="InterPro" id="IPR011576">
    <property type="entry name" value="Pyridox_Oxase_N"/>
</dbReference>
<dbReference type="AlphaFoldDB" id="A0A485M0T2"/>
<accession>A0A485M0T2</accession>
<reference evidence="2" key="1">
    <citation type="submission" date="2019-03" db="EMBL/GenBank/DDBJ databases">
        <authorList>
            <person name="Hao L."/>
        </authorList>
    </citation>
    <scope>NUCLEOTIDE SEQUENCE</scope>
</reference>
<feature type="domain" description="Pyridoxamine 5'-phosphate oxidase N-terminal" evidence="1">
    <location>
        <begin position="16"/>
        <end position="98"/>
    </location>
</feature>